<dbReference type="AlphaFoldDB" id="A0A1I7HTZ0"/>
<feature type="domain" description="Response regulatory" evidence="2">
    <location>
        <begin position="2"/>
        <end position="63"/>
    </location>
</feature>
<dbReference type="SUPFAM" id="SSF52172">
    <property type="entry name" value="CheY-like"/>
    <property type="match status" value="1"/>
</dbReference>
<dbReference type="Pfam" id="PF00072">
    <property type="entry name" value="Response_reg"/>
    <property type="match status" value="1"/>
</dbReference>
<dbReference type="InterPro" id="IPR001789">
    <property type="entry name" value="Sig_transdc_resp-reg_receiver"/>
</dbReference>
<proteinExistence type="predicted"/>
<organism evidence="3 4">
    <name type="scientific">Pustulibacterium marinum</name>
    <dbReference type="NCBI Taxonomy" id="1224947"/>
    <lineage>
        <taxon>Bacteria</taxon>
        <taxon>Pseudomonadati</taxon>
        <taxon>Bacteroidota</taxon>
        <taxon>Flavobacteriia</taxon>
        <taxon>Flavobacteriales</taxon>
        <taxon>Flavobacteriaceae</taxon>
        <taxon>Pustulibacterium</taxon>
    </lineage>
</organism>
<keyword evidence="4" id="KW-1185">Reference proteome</keyword>
<gene>
    <name evidence="3" type="ORF">SAMN05216480_11120</name>
</gene>
<evidence type="ECO:0000259" key="2">
    <source>
        <dbReference type="PROSITE" id="PS50110"/>
    </source>
</evidence>
<dbReference type="PROSITE" id="PS50110">
    <property type="entry name" value="RESPONSE_REGULATORY"/>
    <property type="match status" value="1"/>
</dbReference>
<dbReference type="Gene3D" id="3.40.50.2300">
    <property type="match status" value="1"/>
</dbReference>
<evidence type="ECO:0000313" key="4">
    <source>
        <dbReference type="Proteomes" id="UP000199138"/>
    </source>
</evidence>
<keyword evidence="1" id="KW-0597">Phosphoprotein</keyword>
<dbReference type="STRING" id="1224947.SAMN05216480_11120"/>
<name>A0A1I7HTZ0_9FLAO</name>
<accession>A0A1I7HTZ0</accession>
<reference evidence="3 4" key="1">
    <citation type="submission" date="2016-10" db="EMBL/GenBank/DDBJ databases">
        <authorList>
            <person name="de Groot N.N."/>
        </authorList>
    </citation>
    <scope>NUCLEOTIDE SEQUENCE [LARGE SCALE GENOMIC DNA]</scope>
    <source>
        <strain evidence="3 4">CGMCC 1.12333</strain>
    </source>
</reference>
<dbReference type="GO" id="GO:0000160">
    <property type="term" value="P:phosphorelay signal transduction system"/>
    <property type="evidence" value="ECO:0007669"/>
    <property type="project" value="InterPro"/>
</dbReference>
<protein>
    <submittedName>
        <fullName evidence="3">Response regulator receiver domain-containing protein</fullName>
    </submittedName>
</protein>
<evidence type="ECO:0000256" key="1">
    <source>
        <dbReference type="PROSITE-ProRule" id="PRU00169"/>
    </source>
</evidence>
<feature type="modified residue" description="4-aspartylphosphate" evidence="1">
    <location>
        <position position="51"/>
    </location>
</feature>
<sequence length="63" mass="7105">MKILIAEDAVELRNSIITYLTRDGHLCEIASNHLEALYKIDVYSYDLVLLDINLITGSGLRVL</sequence>
<evidence type="ECO:0000313" key="3">
    <source>
        <dbReference type="EMBL" id="SFU64208.1"/>
    </source>
</evidence>
<dbReference type="EMBL" id="FPBK01000011">
    <property type="protein sequence ID" value="SFU64208.1"/>
    <property type="molecule type" value="Genomic_DNA"/>
</dbReference>
<dbReference type="InterPro" id="IPR011006">
    <property type="entry name" value="CheY-like_superfamily"/>
</dbReference>
<dbReference type="Proteomes" id="UP000199138">
    <property type="component" value="Unassembled WGS sequence"/>
</dbReference>